<dbReference type="EMBL" id="CP019477">
    <property type="protein sequence ID" value="UQC85178.1"/>
    <property type="molecule type" value="Genomic_DNA"/>
</dbReference>
<proteinExistence type="predicted"/>
<dbReference type="Proteomes" id="UP000830671">
    <property type="component" value="Chromosome 5"/>
</dbReference>
<protein>
    <submittedName>
        <fullName evidence="1">Uncharacterized protein</fullName>
    </submittedName>
</protein>
<dbReference type="RefSeq" id="XP_049146793.1">
    <property type="nucleotide sequence ID" value="XM_049289648.1"/>
</dbReference>
<gene>
    <name evidence="1" type="ORF">CLUP02_10674</name>
</gene>
<reference evidence="1" key="1">
    <citation type="journal article" date="2021" name="Mol. Plant Microbe Interact.">
        <title>Complete Genome Sequence of the Plant-Pathogenic Fungus Colletotrichum lupini.</title>
        <authorList>
            <person name="Baroncelli R."/>
            <person name="Pensec F."/>
            <person name="Da Lio D."/>
            <person name="Boufleur T."/>
            <person name="Vicente I."/>
            <person name="Sarrocco S."/>
            <person name="Picot A."/>
            <person name="Baraldi E."/>
            <person name="Sukno S."/>
            <person name="Thon M."/>
            <person name="Le Floch G."/>
        </authorList>
    </citation>
    <scope>NUCLEOTIDE SEQUENCE</scope>
    <source>
        <strain evidence="1">IMI 504893</strain>
    </source>
</reference>
<sequence>MAAKEIGTWHSIRPPDHEVEVGTRRGRTPCTILQEKEGTECPYFRIEVEVCNSGRLLFPKRAGYFWSDSVLHCPGLQAPNISSLISPLLSSTTYHSPCKPMTTAAVYGTEYGNDSEFTDTSPSPSYTAGHAAQLATTTSKPAITSRLREHLRPMQTIVSSKVSRRANGQSSWLAARLRTANWLANSTFRYSPVSSPERRSTEEDSLLDSHSSLDYFIFVAVGSGRQLGVWNSKPVAAVSTSEGGHCQLGPVSTGCRGHSQMKDTTVTGNAGRRMAAWNFGSRLRIKQRLPRL</sequence>
<accession>A0A9Q8WIS5</accession>
<dbReference type="GeneID" id="73344658"/>
<keyword evidence="2" id="KW-1185">Reference proteome</keyword>
<dbReference type="AlphaFoldDB" id="A0A9Q8WIS5"/>
<evidence type="ECO:0000313" key="2">
    <source>
        <dbReference type="Proteomes" id="UP000830671"/>
    </source>
</evidence>
<dbReference type="KEGG" id="clup:CLUP02_10674"/>
<name>A0A9Q8WIS5_9PEZI</name>
<organism evidence="1 2">
    <name type="scientific">Colletotrichum lupini</name>
    <dbReference type="NCBI Taxonomy" id="145971"/>
    <lineage>
        <taxon>Eukaryota</taxon>
        <taxon>Fungi</taxon>
        <taxon>Dikarya</taxon>
        <taxon>Ascomycota</taxon>
        <taxon>Pezizomycotina</taxon>
        <taxon>Sordariomycetes</taxon>
        <taxon>Hypocreomycetidae</taxon>
        <taxon>Glomerellales</taxon>
        <taxon>Glomerellaceae</taxon>
        <taxon>Colletotrichum</taxon>
        <taxon>Colletotrichum acutatum species complex</taxon>
    </lineage>
</organism>
<evidence type="ECO:0000313" key="1">
    <source>
        <dbReference type="EMBL" id="UQC85178.1"/>
    </source>
</evidence>